<evidence type="ECO:0000256" key="2">
    <source>
        <dbReference type="ARBA" id="ARBA00009085"/>
    </source>
</evidence>
<dbReference type="SUPFAM" id="SSF54001">
    <property type="entry name" value="Cysteine proteinases"/>
    <property type="match status" value="1"/>
</dbReference>
<dbReference type="Gene3D" id="3.90.70.10">
    <property type="entry name" value="Cysteine proteinases"/>
    <property type="match status" value="1"/>
</dbReference>
<reference evidence="9" key="1">
    <citation type="submission" date="2014-05" db="EMBL/GenBank/DDBJ databases">
        <title>The transcriptome of the halophilic microalga Tetraselmis sp. GSL018 isolated from the Great Salt Lake, Utah.</title>
        <authorList>
            <person name="Jinkerson R.E."/>
            <person name="D'Adamo S."/>
            <person name="Posewitz M.C."/>
        </authorList>
    </citation>
    <scope>NUCLEOTIDE SEQUENCE</scope>
    <source>
        <strain evidence="9">GSL018</strain>
    </source>
</reference>
<sequence length="455" mass="47576">MSSCQALVSFLGEAVDRVGCVAGALSEVLAHLQPSPSASAAEHNLADGPRKAVLRWLSAPQLKTGGQQDAAEALELILSSVAEERVGSIAMQLEPLTRMGAVALEIGAGNASGESAAADEHSGSRSAVCVGLGDGGGGPAEQLCSAAAGRDGVALPMPEADRSPPPPPFQGFEAQSVTCLACGTPSATRVSAFHVLHLTIPSLGGSVRAGASLADCLRGFAQPETVDGWVCPACSHSETRSRAEGSARAASGEAAEVLRLLSACRGRVEGCRCAAAASALSIPWARSPRTAVKRVGVARLPKVLCLSLKRASLSPTGELVKLRGHVSFPLLLDMRPFCDWGLEKGLRPLSDGVMDHGAAPPLAIRPSRVMEWLQRELTAGHGPEALFELSAVVVHHGGPSSGHYTAYRCCRHEGSEEQHWKYTSDRTIRDAELNEVLQAEAALLFYERKSRNCPA</sequence>
<dbReference type="Pfam" id="PF00443">
    <property type="entry name" value="UCH"/>
    <property type="match status" value="1"/>
</dbReference>
<dbReference type="PANTHER" id="PTHR24006">
    <property type="entry name" value="UBIQUITIN CARBOXYL-TERMINAL HYDROLASE"/>
    <property type="match status" value="1"/>
</dbReference>
<organism evidence="9">
    <name type="scientific">Tetraselmis sp. GSL018</name>
    <dbReference type="NCBI Taxonomy" id="582737"/>
    <lineage>
        <taxon>Eukaryota</taxon>
        <taxon>Viridiplantae</taxon>
        <taxon>Chlorophyta</taxon>
        <taxon>core chlorophytes</taxon>
        <taxon>Chlorodendrophyceae</taxon>
        <taxon>Chlorodendrales</taxon>
        <taxon>Chlorodendraceae</taxon>
        <taxon>Tetraselmis</taxon>
    </lineage>
</organism>
<dbReference type="PROSITE" id="PS00973">
    <property type="entry name" value="USP_2"/>
    <property type="match status" value="1"/>
</dbReference>
<dbReference type="InterPro" id="IPR050164">
    <property type="entry name" value="Peptidase_C19"/>
</dbReference>
<dbReference type="GO" id="GO:0005829">
    <property type="term" value="C:cytosol"/>
    <property type="evidence" value="ECO:0007669"/>
    <property type="project" value="TreeGrafter"/>
</dbReference>
<keyword evidence="7" id="KW-0788">Thiol protease</keyword>
<protein>
    <recommendedName>
        <fullName evidence="3">ubiquitinyl hydrolase 1</fullName>
        <ecNumber evidence="3">3.4.19.12</ecNumber>
    </recommendedName>
</protein>
<dbReference type="InterPro" id="IPR038765">
    <property type="entry name" value="Papain-like_cys_pep_sf"/>
</dbReference>
<evidence type="ECO:0000256" key="1">
    <source>
        <dbReference type="ARBA" id="ARBA00000707"/>
    </source>
</evidence>
<keyword evidence="6 9" id="KW-0378">Hydrolase</keyword>
<dbReference type="AlphaFoldDB" id="A0A061S5F0"/>
<dbReference type="EC" id="3.4.19.12" evidence="3"/>
<evidence type="ECO:0000256" key="6">
    <source>
        <dbReference type="ARBA" id="ARBA00022801"/>
    </source>
</evidence>
<evidence type="ECO:0000256" key="5">
    <source>
        <dbReference type="ARBA" id="ARBA00022786"/>
    </source>
</evidence>
<evidence type="ECO:0000256" key="7">
    <source>
        <dbReference type="ARBA" id="ARBA00022807"/>
    </source>
</evidence>
<keyword evidence="5" id="KW-0833">Ubl conjugation pathway</keyword>
<feature type="domain" description="USP" evidence="8">
    <location>
        <begin position="1"/>
        <end position="449"/>
    </location>
</feature>
<comment type="similarity">
    <text evidence="2">Belongs to the peptidase C19 family.</text>
</comment>
<dbReference type="PANTHER" id="PTHR24006:SF888">
    <property type="entry name" value="UBIQUITIN CARBOXYL-TERMINAL HYDROLASE 30"/>
    <property type="match status" value="1"/>
</dbReference>
<evidence type="ECO:0000256" key="3">
    <source>
        <dbReference type="ARBA" id="ARBA00012759"/>
    </source>
</evidence>
<name>A0A061S5F0_9CHLO</name>
<dbReference type="GO" id="GO:0006508">
    <property type="term" value="P:proteolysis"/>
    <property type="evidence" value="ECO:0007669"/>
    <property type="project" value="UniProtKB-KW"/>
</dbReference>
<accession>A0A061S5F0</accession>
<dbReference type="InterPro" id="IPR001394">
    <property type="entry name" value="Peptidase_C19_UCH"/>
</dbReference>
<dbReference type="PROSITE" id="PS50235">
    <property type="entry name" value="USP_3"/>
    <property type="match status" value="1"/>
</dbReference>
<keyword evidence="4" id="KW-0645">Protease</keyword>
<dbReference type="GO" id="GO:0016579">
    <property type="term" value="P:protein deubiquitination"/>
    <property type="evidence" value="ECO:0007669"/>
    <property type="project" value="InterPro"/>
</dbReference>
<dbReference type="GO" id="GO:0004843">
    <property type="term" value="F:cysteine-type deubiquitinase activity"/>
    <property type="evidence" value="ECO:0007669"/>
    <property type="project" value="UniProtKB-EC"/>
</dbReference>
<dbReference type="CDD" id="cd02257">
    <property type="entry name" value="Peptidase_C19"/>
    <property type="match status" value="1"/>
</dbReference>
<dbReference type="EMBL" id="GBEZ01007452">
    <property type="protein sequence ID" value="JAC78011.1"/>
    <property type="molecule type" value="Transcribed_RNA"/>
</dbReference>
<gene>
    <name evidence="9" type="primary">USP30</name>
    <name evidence="9" type="ORF">TSPGSL018_16255</name>
</gene>
<dbReference type="GO" id="GO:0005634">
    <property type="term" value="C:nucleus"/>
    <property type="evidence" value="ECO:0007669"/>
    <property type="project" value="TreeGrafter"/>
</dbReference>
<evidence type="ECO:0000256" key="4">
    <source>
        <dbReference type="ARBA" id="ARBA00022670"/>
    </source>
</evidence>
<proteinExistence type="inferred from homology"/>
<dbReference type="InterPro" id="IPR018200">
    <property type="entry name" value="USP_CS"/>
</dbReference>
<dbReference type="InterPro" id="IPR028889">
    <property type="entry name" value="USP"/>
</dbReference>
<evidence type="ECO:0000313" key="9">
    <source>
        <dbReference type="EMBL" id="JAC78011.1"/>
    </source>
</evidence>
<evidence type="ECO:0000259" key="8">
    <source>
        <dbReference type="PROSITE" id="PS50235"/>
    </source>
</evidence>
<comment type="catalytic activity">
    <reaction evidence="1">
        <text>Thiol-dependent hydrolysis of ester, thioester, amide, peptide and isopeptide bonds formed by the C-terminal Gly of ubiquitin (a 76-residue protein attached to proteins as an intracellular targeting signal).</text>
        <dbReference type="EC" id="3.4.19.12"/>
    </reaction>
</comment>